<evidence type="ECO:0000256" key="1">
    <source>
        <dbReference type="SAM" id="MobiDB-lite"/>
    </source>
</evidence>
<protein>
    <submittedName>
        <fullName evidence="2">ORF_05R</fullName>
    </submittedName>
</protein>
<reference evidence="2" key="1">
    <citation type="submission" date="2003-07" db="EMBL/GenBank/DDBJ databases">
        <title>Biological and molecular properties of the apathogenic HSV-1 recombinant R15 that protects mice against infection by a pathogenic HSV-1.</title>
        <authorList>
            <person name="Bujanover S."/>
            <person name="Asher Y."/>
            <person name="Darai G."/>
            <person name="Becker Y."/>
        </authorList>
    </citation>
    <scope>NUCLEOTIDE SEQUENCE</scope>
</reference>
<proteinExistence type="predicted"/>
<sequence>MAGRAERNRPRGHGGCLGVYWHRGLKGGNRIADVRKSGPFAANGDQRVSFLRTTARRCGLLVWDLGHAHTRTTRTPHRMGRRKGAWGSWVGFVQSNQGPQPAHTIALPSVCPGQYHAVLVFVPAEQGLQGVVGGRGERGPRHGPLGQKPSRHGPRFSHPRVWGLDGDKSYPEPDFLGVFEKRHTQIRRAYHPQVVEARGAGLVSVQQSEARHGVHDLGALQGAVLRKQARGGVWGAATGPSAHDRAGGFG</sequence>
<name>Q6VB57_HHV1R</name>
<feature type="region of interest" description="Disordered" evidence="1">
    <location>
        <begin position="134"/>
        <end position="157"/>
    </location>
</feature>
<evidence type="ECO:0000313" key="2">
    <source>
        <dbReference type="EMBL" id="AAR84393.1"/>
    </source>
</evidence>
<organismHost>
    <name type="scientific">Homo sapiens</name>
    <name type="common">Human</name>
    <dbReference type="NCBI Taxonomy" id="9606"/>
</organismHost>
<accession>Q6VB57</accession>
<dbReference type="EMBL" id="AY344654">
    <property type="protein sequence ID" value="AAR84393.1"/>
    <property type="molecule type" value="Genomic_DNA"/>
</dbReference>
<organism evidence="2">
    <name type="scientific">Human herpesvirus 1 (strain R15)</name>
    <name type="common">HHV-1</name>
    <name type="synonym">Human herpes simplex virus 1</name>
    <dbReference type="NCBI Taxonomy" id="36345"/>
    <lineage>
        <taxon>Viruses</taxon>
        <taxon>Duplodnaviria</taxon>
        <taxon>Heunggongvirae</taxon>
        <taxon>Peploviricota</taxon>
        <taxon>Herviviricetes</taxon>
        <taxon>Herpesvirales</taxon>
        <taxon>Orthoherpesviridae</taxon>
        <taxon>Alphaherpesvirinae</taxon>
        <taxon>Simplexvirus</taxon>
        <taxon>Simplexvirus humanalpha1</taxon>
        <taxon>Human herpesvirus 1</taxon>
    </lineage>
</organism>